<protein>
    <submittedName>
        <fullName evidence="2">Uncharacterized protein</fullName>
    </submittedName>
</protein>
<feature type="compositionally biased region" description="Low complexity" evidence="1">
    <location>
        <begin position="126"/>
        <end position="138"/>
    </location>
</feature>
<dbReference type="AlphaFoldDB" id="A0A2T3AU52"/>
<evidence type="ECO:0000256" key="1">
    <source>
        <dbReference type="SAM" id="MobiDB-lite"/>
    </source>
</evidence>
<evidence type="ECO:0000313" key="2">
    <source>
        <dbReference type="EMBL" id="PSS12188.1"/>
    </source>
</evidence>
<evidence type="ECO:0000313" key="3">
    <source>
        <dbReference type="Proteomes" id="UP000241818"/>
    </source>
</evidence>
<organism evidence="2 3">
    <name type="scientific">Amorphotheca resinae ATCC 22711</name>
    <dbReference type="NCBI Taxonomy" id="857342"/>
    <lineage>
        <taxon>Eukaryota</taxon>
        <taxon>Fungi</taxon>
        <taxon>Dikarya</taxon>
        <taxon>Ascomycota</taxon>
        <taxon>Pezizomycotina</taxon>
        <taxon>Leotiomycetes</taxon>
        <taxon>Helotiales</taxon>
        <taxon>Amorphothecaceae</taxon>
        <taxon>Amorphotheca</taxon>
    </lineage>
</organism>
<feature type="region of interest" description="Disordered" evidence="1">
    <location>
        <begin position="96"/>
        <end position="152"/>
    </location>
</feature>
<dbReference type="GeneID" id="36573996"/>
<proteinExistence type="predicted"/>
<dbReference type="EMBL" id="KZ679015">
    <property type="protein sequence ID" value="PSS12188.1"/>
    <property type="molecule type" value="Genomic_DNA"/>
</dbReference>
<reference evidence="2 3" key="1">
    <citation type="journal article" date="2018" name="New Phytol.">
        <title>Comparative genomics and transcriptomics depict ericoid mycorrhizal fungi as versatile saprotrophs and plant mutualists.</title>
        <authorList>
            <person name="Martino E."/>
            <person name="Morin E."/>
            <person name="Grelet G.A."/>
            <person name="Kuo A."/>
            <person name="Kohler A."/>
            <person name="Daghino S."/>
            <person name="Barry K.W."/>
            <person name="Cichocki N."/>
            <person name="Clum A."/>
            <person name="Dockter R.B."/>
            <person name="Hainaut M."/>
            <person name="Kuo R.C."/>
            <person name="LaButti K."/>
            <person name="Lindahl B.D."/>
            <person name="Lindquist E.A."/>
            <person name="Lipzen A."/>
            <person name="Khouja H.R."/>
            <person name="Magnuson J."/>
            <person name="Murat C."/>
            <person name="Ohm R.A."/>
            <person name="Singer S.W."/>
            <person name="Spatafora J.W."/>
            <person name="Wang M."/>
            <person name="Veneault-Fourrey C."/>
            <person name="Henrissat B."/>
            <person name="Grigoriev I.V."/>
            <person name="Martin F.M."/>
            <person name="Perotto S."/>
        </authorList>
    </citation>
    <scope>NUCLEOTIDE SEQUENCE [LARGE SCALE GENOMIC DNA]</scope>
    <source>
        <strain evidence="2 3">ATCC 22711</strain>
    </source>
</reference>
<feature type="compositionally biased region" description="Basic residues" evidence="1">
    <location>
        <begin position="113"/>
        <end position="125"/>
    </location>
</feature>
<dbReference type="InParanoid" id="A0A2T3AU52"/>
<dbReference type="Proteomes" id="UP000241818">
    <property type="component" value="Unassembled WGS sequence"/>
</dbReference>
<keyword evidence="3" id="KW-1185">Reference proteome</keyword>
<name>A0A2T3AU52_AMORE</name>
<dbReference type="RefSeq" id="XP_024718186.1">
    <property type="nucleotide sequence ID" value="XM_024865915.1"/>
</dbReference>
<accession>A0A2T3AU52</accession>
<sequence length="264" mass="29824">MYSPYPRSQAYSGDHTQVLFAIARYCGTYPDIVYHTVCTQLDAANAAMPGMAAWYFKSALVPLLPPGPVRNEMYWMSIISPPNFANHGSHSITPELRERDLPTCQETQGKFRTNARKIPDKRKGKSQQTQGSKQAQGTVQTNTRDSAEEVLNPPVQRAFSAKGVKHPTYDLELVRTNDHKPFFVFQDLVQYRSTAYPGSPQIDQHWKPLAQQQDSLPIRRILRGLPRYGARFALAVFPVTSEPRLYAVVVLHNHEDFPAAQVQV</sequence>
<gene>
    <name evidence="2" type="ORF">M430DRAFT_29918</name>
</gene>